<evidence type="ECO:0000259" key="1">
    <source>
        <dbReference type="PROSITE" id="PS51186"/>
    </source>
</evidence>
<dbReference type="CDD" id="cd04301">
    <property type="entry name" value="NAT_SF"/>
    <property type="match status" value="1"/>
</dbReference>
<dbReference type="AlphaFoldDB" id="A0A8J6XVU4"/>
<keyword evidence="3" id="KW-1185">Reference proteome</keyword>
<feature type="domain" description="N-acetyltransferase" evidence="1">
    <location>
        <begin position="1"/>
        <end position="78"/>
    </location>
</feature>
<dbReference type="GO" id="GO:0016747">
    <property type="term" value="F:acyltransferase activity, transferring groups other than amino-acyl groups"/>
    <property type="evidence" value="ECO:0007669"/>
    <property type="project" value="InterPro"/>
</dbReference>
<protein>
    <submittedName>
        <fullName evidence="2">GNAT family N-acetyltransferase</fullName>
    </submittedName>
</protein>
<dbReference type="Pfam" id="PF00583">
    <property type="entry name" value="Acetyltransf_1"/>
    <property type="match status" value="1"/>
</dbReference>
<evidence type="ECO:0000313" key="2">
    <source>
        <dbReference type="EMBL" id="MBD2777172.1"/>
    </source>
</evidence>
<dbReference type="InterPro" id="IPR016181">
    <property type="entry name" value="Acyl_CoA_acyltransferase"/>
</dbReference>
<dbReference type="PROSITE" id="PS51186">
    <property type="entry name" value="GNAT"/>
    <property type="match status" value="1"/>
</dbReference>
<accession>A0A8J6XVU4</accession>
<dbReference type="InterPro" id="IPR000182">
    <property type="entry name" value="GNAT_dom"/>
</dbReference>
<sequence length="78" mass="9172">MHIASLWVTDNIRGTGYGTKLITTIEQQAISRACHSAYVFTYDFQAHRLKWHLQFAYSNCFLQSFGLILHEHLRSYHQ</sequence>
<dbReference type="EMBL" id="JACXAE010000106">
    <property type="protein sequence ID" value="MBD2777172.1"/>
    <property type="molecule type" value="Genomic_DNA"/>
</dbReference>
<dbReference type="RefSeq" id="WP_190836241.1">
    <property type="nucleotide sequence ID" value="NZ_CAWPPI010000106.1"/>
</dbReference>
<dbReference type="Proteomes" id="UP000629098">
    <property type="component" value="Unassembled WGS sequence"/>
</dbReference>
<evidence type="ECO:0000313" key="3">
    <source>
        <dbReference type="Proteomes" id="UP000629098"/>
    </source>
</evidence>
<dbReference type="Gene3D" id="3.40.630.30">
    <property type="match status" value="1"/>
</dbReference>
<dbReference type="SUPFAM" id="SSF55729">
    <property type="entry name" value="Acyl-CoA N-acyltransferases (Nat)"/>
    <property type="match status" value="1"/>
</dbReference>
<organism evidence="2 3">
    <name type="scientific">Iningainema tapete BLCC-T55</name>
    <dbReference type="NCBI Taxonomy" id="2748662"/>
    <lineage>
        <taxon>Bacteria</taxon>
        <taxon>Bacillati</taxon>
        <taxon>Cyanobacteriota</taxon>
        <taxon>Cyanophyceae</taxon>
        <taxon>Nostocales</taxon>
        <taxon>Scytonemataceae</taxon>
        <taxon>Iningainema tapete</taxon>
    </lineage>
</organism>
<gene>
    <name evidence="2" type="ORF">ICL16_35300</name>
</gene>
<name>A0A8J6XVU4_9CYAN</name>
<proteinExistence type="predicted"/>
<reference evidence="2" key="1">
    <citation type="submission" date="2020-09" db="EMBL/GenBank/DDBJ databases">
        <title>Iningainema tapete sp. nov. (Scytonemataceae, Cyanobacteria) from greenhouses in central Florida (USA) produces two types of nodularin with biosynthetic potential for microcystin-LR and anabaenopeptins.</title>
        <authorList>
            <person name="Berthold D.E."/>
            <person name="Lefler F.W."/>
            <person name="Huang I.-S."/>
            <person name="Abdulla H."/>
            <person name="Zimba P.V."/>
            <person name="Laughinghouse H.D. IV."/>
        </authorList>
    </citation>
    <scope>NUCLEOTIDE SEQUENCE</scope>
    <source>
        <strain evidence="2">BLCCT55</strain>
    </source>
</reference>
<comment type="caution">
    <text evidence="2">The sequence shown here is derived from an EMBL/GenBank/DDBJ whole genome shotgun (WGS) entry which is preliminary data.</text>
</comment>